<evidence type="ECO:0000313" key="3">
    <source>
        <dbReference type="Proteomes" id="UP001157418"/>
    </source>
</evidence>
<reference evidence="2 3" key="1">
    <citation type="submission" date="2022-01" db="EMBL/GenBank/DDBJ databases">
        <authorList>
            <person name="Xiong W."/>
            <person name="Schranz E."/>
        </authorList>
    </citation>
    <scope>NUCLEOTIDE SEQUENCE [LARGE SCALE GENOMIC DNA]</scope>
</reference>
<feature type="compositionally biased region" description="Basic and acidic residues" evidence="1">
    <location>
        <begin position="71"/>
        <end position="80"/>
    </location>
</feature>
<dbReference type="AlphaFoldDB" id="A0AAU9N865"/>
<dbReference type="PANTHER" id="PTHR34484:SF2">
    <property type="entry name" value="OS02G0832600 PROTEIN"/>
    <property type="match status" value="1"/>
</dbReference>
<comment type="caution">
    <text evidence="2">The sequence shown here is derived from an EMBL/GenBank/DDBJ whole genome shotgun (WGS) entry which is preliminary data.</text>
</comment>
<protein>
    <submittedName>
        <fullName evidence="2">Uncharacterized protein</fullName>
    </submittedName>
</protein>
<evidence type="ECO:0000313" key="2">
    <source>
        <dbReference type="EMBL" id="CAH1434252.1"/>
    </source>
</evidence>
<dbReference type="PANTHER" id="PTHR34484">
    <property type="entry name" value="OS02G0832600 PROTEIN"/>
    <property type="match status" value="1"/>
</dbReference>
<accession>A0AAU9N865</accession>
<gene>
    <name evidence="2" type="ORF">LVIROSA_LOCUS20782</name>
</gene>
<proteinExistence type="predicted"/>
<feature type="region of interest" description="Disordered" evidence="1">
    <location>
        <begin position="64"/>
        <end position="89"/>
    </location>
</feature>
<dbReference type="EMBL" id="CAKMRJ010003358">
    <property type="protein sequence ID" value="CAH1434252.1"/>
    <property type="molecule type" value="Genomic_DNA"/>
</dbReference>
<evidence type="ECO:0000256" key="1">
    <source>
        <dbReference type="SAM" id="MobiDB-lite"/>
    </source>
</evidence>
<dbReference type="Proteomes" id="UP001157418">
    <property type="component" value="Unassembled WGS sequence"/>
</dbReference>
<organism evidence="2 3">
    <name type="scientific">Lactuca virosa</name>
    <dbReference type="NCBI Taxonomy" id="75947"/>
    <lineage>
        <taxon>Eukaryota</taxon>
        <taxon>Viridiplantae</taxon>
        <taxon>Streptophyta</taxon>
        <taxon>Embryophyta</taxon>
        <taxon>Tracheophyta</taxon>
        <taxon>Spermatophyta</taxon>
        <taxon>Magnoliopsida</taxon>
        <taxon>eudicotyledons</taxon>
        <taxon>Gunneridae</taxon>
        <taxon>Pentapetalae</taxon>
        <taxon>asterids</taxon>
        <taxon>campanulids</taxon>
        <taxon>Asterales</taxon>
        <taxon>Asteraceae</taxon>
        <taxon>Cichorioideae</taxon>
        <taxon>Cichorieae</taxon>
        <taxon>Lactucinae</taxon>
        <taxon>Lactuca</taxon>
    </lineage>
</organism>
<keyword evidence="3" id="KW-1185">Reference proteome</keyword>
<name>A0AAU9N865_9ASTR</name>
<feature type="region of interest" description="Disordered" evidence="1">
    <location>
        <begin position="1"/>
        <end position="28"/>
    </location>
</feature>
<sequence length="162" mass="18422">MGTRNNKNWKGKKGNDKRNTSLVSPCPVTPSVLPTPIFSSSREVLVDMAKEEWGVDGYGSMKGLIRLRSPGNDKDDEKGGSSEGDMEEHLEVERRLDHNLSRFEMIYPNYGGADLIDLDIYPISYFTSSTSFIILPGPQFHQLEKFKDRRKERKLKGRVSRV</sequence>